<reference evidence="2 3" key="1">
    <citation type="submission" date="2016-06" db="EMBL/GenBank/DDBJ databases">
        <authorList>
            <person name="Kjaerup R.B."/>
            <person name="Dalgaard T.S."/>
            <person name="Juul-Madsen H.R."/>
        </authorList>
    </citation>
    <scope>NUCLEOTIDE SEQUENCE [LARGE SCALE GENOMIC DNA]</scope>
    <source>
        <strain evidence="2 3">E1334</strain>
    </source>
</reference>
<evidence type="ECO:0000313" key="3">
    <source>
        <dbReference type="Proteomes" id="UP000091846"/>
    </source>
</evidence>
<organism evidence="2 3">
    <name type="scientific">Mycobacterium colombiense</name>
    <dbReference type="NCBI Taxonomy" id="339268"/>
    <lineage>
        <taxon>Bacteria</taxon>
        <taxon>Bacillati</taxon>
        <taxon>Actinomycetota</taxon>
        <taxon>Actinomycetes</taxon>
        <taxon>Mycobacteriales</taxon>
        <taxon>Mycobacteriaceae</taxon>
        <taxon>Mycobacterium</taxon>
        <taxon>Mycobacterium avium complex (MAC)</taxon>
    </lineage>
</organism>
<dbReference type="Proteomes" id="UP000091846">
    <property type="component" value="Unassembled WGS sequence"/>
</dbReference>
<feature type="region of interest" description="Disordered" evidence="1">
    <location>
        <begin position="31"/>
        <end position="52"/>
    </location>
</feature>
<dbReference type="EMBL" id="LZKI01000005">
    <property type="protein sequence ID" value="OBI46979.1"/>
    <property type="molecule type" value="Genomic_DNA"/>
</dbReference>
<gene>
    <name evidence="2" type="ORF">A5708_12080</name>
</gene>
<sequence length="102" mass="11636">MQVTNPYISDRREFYPDYPIDDLEAVVDAARRNRPPKDITRDSSESLPSIPTGPATVEFAEYLFEAQDKDRVVPICATTVKHQAWIAPAITKETLAKRMENR</sequence>
<dbReference type="AlphaFoldDB" id="A0A1A2Z8M8"/>
<comment type="caution">
    <text evidence="2">The sequence shown here is derived from an EMBL/GenBank/DDBJ whole genome shotgun (WGS) entry which is preliminary data.</text>
</comment>
<protein>
    <submittedName>
        <fullName evidence="2">Uncharacterized protein</fullName>
    </submittedName>
</protein>
<proteinExistence type="predicted"/>
<evidence type="ECO:0000313" key="2">
    <source>
        <dbReference type="EMBL" id="OBI46979.1"/>
    </source>
</evidence>
<accession>A0A1A2Z8M8</accession>
<evidence type="ECO:0000256" key="1">
    <source>
        <dbReference type="SAM" id="MobiDB-lite"/>
    </source>
</evidence>
<feature type="compositionally biased region" description="Basic and acidic residues" evidence="1">
    <location>
        <begin position="31"/>
        <end position="44"/>
    </location>
</feature>
<name>A0A1A2Z8M8_9MYCO</name>